<comment type="caution">
    <text evidence="2">The sequence shown here is derived from an EMBL/GenBank/DDBJ whole genome shotgun (WGS) entry which is preliminary data.</text>
</comment>
<dbReference type="Pfam" id="PF02583">
    <property type="entry name" value="Trns_repr_metal"/>
    <property type="match status" value="1"/>
</dbReference>
<protein>
    <submittedName>
        <fullName evidence="2">Metal/formaldehyde-sensitive transcriptional repressor</fullName>
    </submittedName>
</protein>
<dbReference type="InterPro" id="IPR038390">
    <property type="entry name" value="Metal_Tscrpt_repr_sf"/>
</dbReference>
<comment type="similarity">
    <text evidence="1">Belongs to the FrmR/RcnR family.</text>
</comment>
<dbReference type="RefSeq" id="WP_140904905.1">
    <property type="nucleotide sequence ID" value="NZ_JBHTMD010000013.1"/>
</dbReference>
<dbReference type="Proteomes" id="UP000315388">
    <property type="component" value="Unassembled WGS sequence"/>
</dbReference>
<evidence type="ECO:0000256" key="1">
    <source>
        <dbReference type="ARBA" id="ARBA00005260"/>
    </source>
</evidence>
<sequence>MPHSPEDKKRALTRLKRIKGQAEALERAVEAGTECAALLQQIAALRGAANGLMAEVLESHFRETFSQNRGQARETMARETIAQNAVADPDTQIDEIMRILRTYLK</sequence>
<organism evidence="2 3">
    <name type="scientific">Brucella gallinifaecis</name>
    <dbReference type="NCBI Taxonomy" id="215590"/>
    <lineage>
        <taxon>Bacteria</taxon>
        <taxon>Pseudomonadati</taxon>
        <taxon>Pseudomonadota</taxon>
        <taxon>Alphaproteobacteria</taxon>
        <taxon>Hyphomicrobiales</taxon>
        <taxon>Brucellaceae</taxon>
        <taxon>Brucella/Ochrobactrum group</taxon>
        <taxon>Brucella</taxon>
    </lineage>
</organism>
<dbReference type="GO" id="GO:0045892">
    <property type="term" value="P:negative regulation of DNA-templated transcription"/>
    <property type="evidence" value="ECO:0007669"/>
    <property type="project" value="UniProtKB-ARBA"/>
</dbReference>
<keyword evidence="3" id="KW-1185">Reference proteome</keyword>
<dbReference type="Gene3D" id="1.20.58.1000">
    <property type="entry name" value="Metal-sensitive repressor, helix protomer"/>
    <property type="match status" value="1"/>
</dbReference>
<evidence type="ECO:0000313" key="2">
    <source>
        <dbReference type="EMBL" id="TPF75467.1"/>
    </source>
</evidence>
<name>A0A502BNS9_9HYPH</name>
<proteinExistence type="inferred from homology"/>
<dbReference type="GO" id="GO:0046872">
    <property type="term" value="F:metal ion binding"/>
    <property type="evidence" value="ECO:0007669"/>
    <property type="project" value="InterPro"/>
</dbReference>
<dbReference type="EMBL" id="VEWJ01000005">
    <property type="protein sequence ID" value="TPF75467.1"/>
    <property type="molecule type" value="Genomic_DNA"/>
</dbReference>
<dbReference type="AlphaFoldDB" id="A0A502BNS9"/>
<dbReference type="PANTHER" id="PTHR33677:SF5">
    <property type="entry name" value="TRANSCRIPTIONAL REPRESSOR FRMR"/>
    <property type="match status" value="1"/>
</dbReference>
<dbReference type="OrthoDB" id="9806052at2"/>
<reference evidence="2 3" key="1">
    <citation type="journal article" date="2003" name="Int. J. Syst. Evol. Microbiol.">
        <title>Towards a standardized format for the description of a novel species (of an established genus): Ochrobactrum gallinifaecis sp. nov.</title>
        <authorList>
            <person name="Kampfer P."/>
            <person name="Buczolits S."/>
            <person name="Albrecht A."/>
            <person name="Busse H.J."/>
            <person name="Stackebrandt E."/>
        </authorList>
    </citation>
    <scope>NUCLEOTIDE SEQUENCE [LARGE SCALE GENOMIC DNA]</scope>
    <source>
        <strain evidence="2 3">ISO 196</strain>
    </source>
</reference>
<dbReference type="GO" id="GO:0003677">
    <property type="term" value="F:DNA binding"/>
    <property type="evidence" value="ECO:0007669"/>
    <property type="project" value="InterPro"/>
</dbReference>
<dbReference type="PANTHER" id="PTHR33677">
    <property type="entry name" value="TRANSCRIPTIONAL REPRESSOR FRMR-RELATED"/>
    <property type="match status" value="1"/>
</dbReference>
<dbReference type="InterPro" id="IPR003735">
    <property type="entry name" value="Metal_Tscrpt_repr"/>
</dbReference>
<gene>
    <name evidence="2" type="ORF">FHY56_09410</name>
</gene>
<evidence type="ECO:0000313" key="3">
    <source>
        <dbReference type="Proteomes" id="UP000315388"/>
    </source>
</evidence>
<dbReference type="CDD" id="cd10153">
    <property type="entry name" value="RcnR-FrmR-like_DUF156"/>
    <property type="match status" value="1"/>
</dbReference>
<accession>A0A502BNS9</accession>